<dbReference type="InterPro" id="IPR018846">
    <property type="entry name" value="Beta-prop_RSE1/DDB1/CPSF1_1st"/>
</dbReference>
<proteinExistence type="inferred from homology"/>
<evidence type="ECO:0000259" key="7">
    <source>
        <dbReference type="Pfam" id="PF23726"/>
    </source>
</evidence>
<evidence type="ECO:0000259" key="6">
    <source>
        <dbReference type="Pfam" id="PF10433"/>
    </source>
</evidence>
<dbReference type="Pfam" id="PF10433">
    <property type="entry name" value="Beta-prop_RSE1_1st"/>
    <property type="match status" value="1"/>
</dbReference>
<comment type="caution">
    <text evidence="8">The sequence shown here is derived from an EMBL/GenBank/DDBJ whole genome shotgun (WGS) entry which is preliminary data.</text>
</comment>
<dbReference type="InParanoid" id="A0A2N3N9Y3"/>
<evidence type="ECO:0000313" key="8">
    <source>
        <dbReference type="EMBL" id="PKS09256.1"/>
    </source>
</evidence>
<dbReference type="STRING" id="41688.A0A2N3N9Y3"/>
<evidence type="ECO:0000256" key="2">
    <source>
        <dbReference type="ARBA" id="ARBA00007453"/>
    </source>
</evidence>
<feature type="domain" description="RSE1/DDB1/CPSF1 C-terminal" evidence="5">
    <location>
        <begin position="817"/>
        <end position="1138"/>
    </location>
</feature>
<dbReference type="GO" id="GO:0003676">
    <property type="term" value="F:nucleic acid binding"/>
    <property type="evidence" value="ECO:0007669"/>
    <property type="project" value="InterPro"/>
</dbReference>
<reference evidence="8 9" key="1">
    <citation type="journal article" date="2017" name="G3 (Bethesda)">
        <title>First Draft Genome Sequence of the Pathogenic Fungus Lomentospora prolificans (Formerly Scedosporium prolificans).</title>
        <authorList>
            <person name="Luo R."/>
            <person name="Zimin A."/>
            <person name="Workman R."/>
            <person name="Fan Y."/>
            <person name="Pertea G."/>
            <person name="Grossman N."/>
            <person name="Wear M.P."/>
            <person name="Jia B."/>
            <person name="Miller H."/>
            <person name="Casadevall A."/>
            <person name="Timp W."/>
            <person name="Zhang S.X."/>
            <person name="Salzberg S.L."/>
        </authorList>
    </citation>
    <scope>NUCLEOTIDE SEQUENCE [LARGE SCALE GENOMIC DNA]</scope>
    <source>
        <strain evidence="8 9">JHH-5317</strain>
    </source>
</reference>
<accession>A0A2N3N9Y3</accession>
<dbReference type="Proteomes" id="UP000233524">
    <property type="component" value="Unassembled WGS sequence"/>
</dbReference>
<sequence>MAYVAPIHKPTSIRHAIRAQLPGQETGSLVLAKSNRLEIWRVENDGMTLLHSKIIFGTVSVLQRLRPKDSESDLLFVGTDEQEYFTLSWNPSRQILETVQELHDQPEPHMREAECQPKCVVDPSGRFMALHIWEGVLNISRLIDRGDSKHFIKFLEQVRLTELFIKSSTFLHSQTGPRIAFLYQTRIDEEDSKLAIYRLTGDDRHATAAKFEPRERQLDLEVPDRLSKILIPVPIVEDENKRYHVRNASSMRRVQPHLGGVVVVGETSVQYVDSQDFSTIESPLPEGNVFIAWESYDVTRYFLADDFGRLHLLTLVTDGTAVTGIEVSPLGPITTSRASTLVYMGAGLLFVGSHYGNSQLIRVDVEALKSELAPIPPAFSNNAPILDFVIMDMGNREGDSLGGNTFSSGQARLVAGCGVFESGSLRSIRSGVGLEDLGILDEFSNVKGLFSLASNKGKKTDILVVSSVTDTRVFKFDDEGGIEELASFGGLKLDNQTLLVSSLPTGELLQVTPNTVRLLDLEGGIVTSSWEPPTMARDDGSSAPGLITSASANNDWVLLSVDGMQLVSLSLQQHLKGVTKALNPSTRSERGDQISCLHASPAISNVGVIGFWESASITLCDLETLTPLHGESMPRTEDSASVPREVVLVQVHPPDVSGPTLLVAMEDGHVVTFNVSKQDVSLSGRKSVILGTRQARLHVLPDPSGFSNVFATTENASLIHSTEGRLVYSATTAEDAIYVVPFDSEAYPDSIIIASGTHLKLSQLDTERRTQINAFPLGETVRRLAYSPTLKAFGLGCLVRTLNSDPPEEIVQTRICLVDEVMFELLGEPYLLPAPDGHEIPECIIRAELPDSNGELVERFIVGTSISADPTTGNPPAHGGQILVLGVDSDRKLFKVSSKLLQGACKCLGVLEGQIVAGLSTSIIIYKYIEESTTSAQLQSLIAYRSSTYPIDLCINGNIIGVADVMKSLTLLNFEPGSAHAPPKLQPRARHFQPAWATAVCHIENESWLESDSAGNLMVLRERTDAVLEQERQRMEVTSALNLGEQVNRIRPLNVVSSERAAVAPKAFLGTADGGIYLFGTISPRYQDLLMTFQTKLASFVESPGGTSFAEWRASNSIVEHSGPFRFVDGGFLELFLDMSEETQELVCEGLGPNVEDMRNLIEEIRRLH</sequence>
<dbReference type="Gene3D" id="1.10.150.910">
    <property type="match status" value="1"/>
</dbReference>
<gene>
    <name evidence="8" type="ORF">jhhlp_003870</name>
</gene>
<dbReference type="InterPro" id="IPR004871">
    <property type="entry name" value="RSE1/DDB1/CPSF1_C"/>
</dbReference>
<dbReference type="Pfam" id="PF03178">
    <property type="entry name" value="CPSF_A"/>
    <property type="match status" value="1"/>
</dbReference>
<dbReference type="PANTHER" id="PTHR10644">
    <property type="entry name" value="DNA REPAIR/RNA PROCESSING CPSF FAMILY"/>
    <property type="match status" value="1"/>
</dbReference>
<dbReference type="AlphaFoldDB" id="A0A2N3N9Y3"/>
<dbReference type="InterPro" id="IPR011047">
    <property type="entry name" value="Quinoprotein_ADH-like_sf"/>
</dbReference>
<dbReference type="InterPro" id="IPR058543">
    <property type="entry name" value="Beta-prop_RSE1/DDB1/CPSF1_2nd"/>
</dbReference>
<dbReference type="InterPro" id="IPR050358">
    <property type="entry name" value="RSE1/DDB1/CFT1"/>
</dbReference>
<dbReference type="VEuPathDB" id="FungiDB:jhhlp_003870"/>
<keyword evidence="9" id="KW-1185">Reference proteome</keyword>
<comment type="similarity">
    <text evidence="2">Belongs to the DDB1 family.</text>
</comment>
<dbReference type="SUPFAM" id="SSF50998">
    <property type="entry name" value="Quinoprotein alcohol dehydrogenase-like"/>
    <property type="match status" value="1"/>
</dbReference>
<evidence type="ECO:0000256" key="4">
    <source>
        <dbReference type="ARBA" id="ARBA00023242"/>
    </source>
</evidence>
<comment type="subcellular location">
    <subcellularLocation>
        <location evidence="1">Nucleus</location>
    </subcellularLocation>
</comment>
<protein>
    <recommendedName>
        <fullName evidence="3">DNA damage-binding protein 1</fullName>
    </recommendedName>
</protein>
<feature type="domain" description="RSE1/DDB1/CPSF1 second beta-propeller" evidence="7">
    <location>
        <begin position="440"/>
        <end position="763"/>
    </location>
</feature>
<evidence type="ECO:0000259" key="5">
    <source>
        <dbReference type="Pfam" id="PF03178"/>
    </source>
</evidence>
<evidence type="ECO:0000256" key="3">
    <source>
        <dbReference type="ARBA" id="ARBA00014577"/>
    </source>
</evidence>
<dbReference type="Pfam" id="PF23726">
    <property type="entry name" value="Beta-prop_RSE1_2nd"/>
    <property type="match status" value="1"/>
</dbReference>
<dbReference type="GO" id="GO:0005634">
    <property type="term" value="C:nucleus"/>
    <property type="evidence" value="ECO:0007669"/>
    <property type="project" value="UniProtKB-SubCell"/>
</dbReference>
<evidence type="ECO:0000256" key="1">
    <source>
        <dbReference type="ARBA" id="ARBA00004123"/>
    </source>
</evidence>
<dbReference type="EMBL" id="NLAX01000010">
    <property type="protein sequence ID" value="PKS09256.1"/>
    <property type="molecule type" value="Genomic_DNA"/>
</dbReference>
<dbReference type="InterPro" id="IPR015943">
    <property type="entry name" value="WD40/YVTN_repeat-like_dom_sf"/>
</dbReference>
<evidence type="ECO:0000313" key="9">
    <source>
        <dbReference type="Proteomes" id="UP000233524"/>
    </source>
</evidence>
<name>A0A2N3N9Y3_9PEZI</name>
<dbReference type="Gene3D" id="2.130.10.10">
    <property type="entry name" value="YVTN repeat-like/Quinoprotein amine dehydrogenase"/>
    <property type="match status" value="3"/>
</dbReference>
<keyword evidence="4" id="KW-0539">Nucleus</keyword>
<feature type="domain" description="RSE1/DDB1/CPSF1 first beta-propeller" evidence="6">
    <location>
        <begin position="12"/>
        <end position="367"/>
    </location>
</feature>
<organism evidence="8 9">
    <name type="scientific">Lomentospora prolificans</name>
    <dbReference type="NCBI Taxonomy" id="41688"/>
    <lineage>
        <taxon>Eukaryota</taxon>
        <taxon>Fungi</taxon>
        <taxon>Dikarya</taxon>
        <taxon>Ascomycota</taxon>
        <taxon>Pezizomycotina</taxon>
        <taxon>Sordariomycetes</taxon>
        <taxon>Hypocreomycetidae</taxon>
        <taxon>Microascales</taxon>
        <taxon>Microascaceae</taxon>
        <taxon>Lomentospora</taxon>
    </lineage>
</organism>
<dbReference type="OrthoDB" id="433457at2759"/>